<keyword evidence="5" id="KW-1185">Reference proteome</keyword>
<keyword evidence="1" id="KW-0175">Coiled coil</keyword>
<feature type="transmembrane region" description="Helical" evidence="3">
    <location>
        <begin position="598"/>
        <end position="619"/>
    </location>
</feature>
<gene>
    <name evidence="4" type="ORF">ECRASSUSDP1_LOCUS1656</name>
</gene>
<proteinExistence type="predicted"/>
<feature type="coiled-coil region" evidence="1">
    <location>
        <begin position="370"/>
        <end position="510"/>
    </location>
</feature>
<dbReference type="EMBL" id="CAMPGE010001561">
    <property type="protein sequence ID" value="CAI2360355.1"/>
    <property type="molecule type" value="Genomic_DNA"/>
</dbReference>
<feature type="compositionally biased region" description="Polar residues" evidence="2">
    <location>
        <begin position="57"/>
        <end position="73"/>
    </location>
</feature>
<evidence type="ECO:0000256" key="3">
    <source>
        <dbReference type="SAM" id="Phobius"/>
    </source>
</evidence>
<reference evidence="4" key="1">
    <citation type="submission" date="2023-07" db="EMBL/GenBank/DDBJ databases">
        <authorList>
            <consortium name="AG Swart"/>
            <person name="Singh M."/>
            <person name="Singh A."/>
            <person name="Seah K."/>
            <person name="Emmerich C."/>
        </authorList>
    </citation>
    <scope>NUCLEOTIDE SEQUENCE</scope>
    <source>
        <strain evidence="4">DP1</strain>
    </source>
</reference>
<feature type="region of interest" description="Disordered" evidence="2">
    <location>
        <begin position="1"/>
        <end position="73"/>
    </location>
</feature>
<comment type="caution">
    <text evidence="4">The sequence shown here is derived from an EMBL/GenBank/DDBJ whole genome shotgun (WGS) entry which is preliminary data.</text>
</comment>
<feature type="coiled-coil region" evidence="1">
    <location>
        <begin position="546"/>
        <end position="580"/>
    </location>
</feature>
<dbReference type="AlphaFoldDB" id="A0AAD1U1P2"/>
<keyword evidence="3" id="KW-0812">Transmembrane</keyword>
<keyword evidence="3" id="KW-1133">Transmembrane helix</keyword>
<organism evidence="4 5">
    <name type="scientific">Euplotes crassus</name>
    <dbReference type="NCBI Taxonomy" id="5936"/>
    <lineage>
        <taxon>Eukaryota</taxon>
        <taxon>Sar</taxon>
        <taxon>Alveolata</taxon>
        <taxon>Ciliophora</taxon>
        <taxon>Intramacronucleata</taxon>
        <taxon>Spirotrichea</taxon>
        <taxon>Hypotrichia</taxon>
        <taxon>Euplotida</taxon>
        <taxon>Euplotidae</taxon>
        <taxon>Moneuplotes</taxon>
    </lineage>
</organism>
<dbReference type="Proteomes" id="UP001295684">
    <property type="component" value="Unassembled WGS sequence"/>
</dbReference>
<evidence type="ECO:0000313" key="4">
    <source>
        <dbReference type="EMBL" id="CAI2360355.1"/>
    </source>
</evidence>
<name>A0AAD1U1P2_EUPCR</name>
<evidence type="ECO:0000256" key="2">
    <source>
        <dbReference type="SAM" id="MobiDB-lite"/>
    </source>
</evidence>
<evidence type="ECO:0000256" key="1">
    <source>
        <dbReference type="SAM" id="Coils"/>
    </source>
</evidence>
<sequence length="620" mass="71859">MSEKELNIDNEQISFNVDPEELQTFGNEQTPEQKKDRENFEDEGFNVDRKRVKKTRTQGLSMSDIPNNVFQGDQINSFKQDSDAEEHKETINFGFGSSTKINPEEKEVDAGEGVQPITDIDHDFLNNLLSNPAANHDNLYGEENNNDVQYIVSPLKDSTYEPLYTHSPEQKVPLDEMKNNTCEFKDALKSDQQISARGVEIAGLTERVNYNPGLNQRNSHLQIPNNSGLITRPKNNENGFYTQRYTTKSDSSWMPHLSKYEHEEETELDRHMLDNVALSTSRMSYLKSVRGANNTREEIKQYIDVDPKKISAILEGEKPQLASLKERCDALKKAFEDENDFYKKCFGAKIDMERRGKECESKIDQLFDDFKSTNEKLERLTYEIQTKEENCLKMKEELDILIEKFMKDSAQWREAISKDQKRHNDLTAEIHEIEDKIKAKNAEYDLLEQSALKNQRSNRLIFMKDEANIEREQLHRKEIEISIKEAQHKMNDLYDELRRVKERKKNQRISDIENKICIELYRIFLDSNLNEDISIDQGISSLLYGIEKVLIKTNQAEKEIKELQAQRNELKKKANSSSLGSKAKLSSQFQSEMSKLSWISNIQVVLILGILTAIAMLLIK</sequence>
<accession>A0AAD1U1P2</accession>
<protein>
    <submittedName>
        <fullName evidence="4">Uncharacterized protein</fullName>
    </submittedName>
</protein>
<keyword evidence="3" id="KW-0472">Membrane</keyword>
<evidence type="ECO:0000313" key="5">
    <source>
        <dbReference type="Proteomes" id="UP001295684"/>
    </source>
</evidence>